<dbReference type="Proteomes" id="UP000054248">
    <property type="component" value="Unassembled WGS sequence"/>
</dbReference>
<dbReference type="HOGENOM" id="CLU_2795810_0_0_1"/>
<evidence type="ECO:0000313" key="1">
    <source>
        <dbReference type="EMBL" id="KIO32199.1"/>
    </source>
</evidence>
<organism evidence="1 2">
    <name type="scientific">Tulasnella calospora MUT 4182</name>
    <dbReference type="NCBI Taxonomy" id="1051891"/>
    <lineage>
        <taxon>Eukaryota</taxon>
        <taxon>Fungi</taxon>
        <taxon>Dikarya</taxon>
        <taxon>Basidiomycota</taxon>
        <taxon>Agaricomycotina</taxon>
        <taxon>Agaricomycetes</taxon>
        <taxon>Cantharellales</taxon>
        <taxon>Tulasnellaceae</taxon>
        <taxon>Tulasnella</taxon>
    </lineage>
</organism>
<dbReference type="EMBL" id="KN822956">
    <property type="protein sequence ID" value="KIO32199.1"/>
    <property type="molecule type" value="Genomic_DNA"/>
</dbReference>
<accession>A0A0C3QUN7</accession>
<reference evidence="1 2" key="1">
    <citation type="submission" date="2014-04" db="EMBL/GenBank/DDBJ databases">
        <authorList>
            <consortium name="DOE Joint Genome Institute"/>
            <person name="Kuo A."/>
            <person name="Girlanda M."/>
            <person name="Perotto S."/>
            <person name="Kohler A."/>
            <person name="Nagy L.G."/>
            <person name="Floudas D."/>
            <person name="Copeland A."/>
            <person name="Barry K.W."/>
            <person name="Cichocki N."/>
            <person name="Veneault-Fourrey C."/>
            <person name="LaButti K."/>
            <person name="Lindquist E.A."/>
            <person name="Lipzen A."/>
            <person name="Lundell T."/>
            <person name="Morin E."/>
            <person name="Murat C."/>
            <person name="Sun H."/>
            <person name="Tunlid A."/>
            <person name="Henrissat B."/>
            <person name="Grigoriev I.V."/>
            <person name="Hibbett D.S."/>
            <person name="Martin F."/>
            <person name="Nordberg H.P."/>
            <person name="Cantor M.N."/>
            <person name="Hua S.X."/>
        </authorList>
    </citation>
    <scope>NUCLEOTIDE SEQUENCE [LARGE SCALE GENOMIC DNA]</scope>
    <source>
        <strain evidence="1 2">MUT 4182</strain>
    </source>
</reference>
<proteinExistence type="predicted"/>
<evidence type="ECO:0000313" key="2">
    <source>
        <dbReference type="Proteomes" id="UP000054248"/>
    </source>
</evidence>
<name>A0A0C3QUN7_9AGAM</name>
<keyword evidence="2" id="KW-1185">Reference proteome</keyword>
<dbReference type="AlphaFoldDB" id="A0A0C3QUN7"/>
<reference evidence="2" key="2">
    <citation type="submission" date="2015-01" db="EMBL/GenBank/DDBJ databases">
        <title>Evolutionary Origins and Diversification of the Mycorrhizal Mutualists.</title>
        <authorList>
            <consortium name="DOE Joint Genome Institute"/>
            <consortium name="Mycorrhizal Genomics Consortium"/>
            <person name="Kohler A."/>
            <person name="Kuo A."/>
            <person name="Nagy L.G."/>
            <person name="Floudas D."/>
            <person name="Copeland A."/>
            <person name="Barry K.W."/>
            <person name="Cichocki N."/>
            <person name="Veneault-Fourrey C."/>
            <person name="LaButti K."/>
            <person name="Lindquist E.A."/>
            <person name="Lipzen A."/>
            <person name="Lundell T."/>
            <person name="Morin E."/>
            <person name="Murat C."/>
            <person name="Riley R."/>
            <person name="Ohm R."/>
            <person name="Sun H."/>
            <person name="Tunlid A."/>
            <person name="Henrissat B."/>
            <person name="Grigoriev I.V."/>
            <person name="Hibbett D.S."/>
            <person name="Martin F."/>
        </authorList>
    </citation>
    <scope>NUCLEOTIDE SEQUENCE [LARGE SCALE GENOMIC DNA]</scope>
    <source>
        <strain evidence="2">MUT 4182</strain>
    </source>
</reference>
<sequence length="68" mass="7629">MLCFVIIREGVTYDERLMFQHQVVTEGGSIVDEQDEGIALTIDIGPHQYDRIKGRAAVEHVEIVGRSS</sequence>
<protein>
    <submittedName>
        <fullName evidence="1">Uncharacterized protein</fullName>
    </submittedName>
</protein>
<gene>
    <name evidence="1" type="ORF">M407DRAFT_111636</name>
</gene>